<dbReference type="InterPro" id="IPR012944">
    <property type="entry name" value="SusD_RagB_dom"/>
</dbReference>
<comment type="caution">
    <text evidence="9">The sequence shown here is derived from an EMBL/GenBank/DDBJ whole genome shotgun (WGS) entry which is preliminary data.</text>
</comment>
<dbReference type="Proteomes" id="UP000576082">
    <property type="component" value="Unassembled WGS sequence"/>
</dbReference>
<evidence type="ECO:0000256" key="1">
    <source>
        <dbReference type="ARBA" id="ARBA00004442"/>
    </source>
</evidence>
<dbReference type="AlphaFoldDB" id="A0A7X9RXW6"/>
<dbReference type="SUPFAM" id="SSF48452">
    <property type="entry name" value="TPR-like"/>
    <property type="match status" value="1"/>
</dbReference>
<dbReference type="Pfam" id="PF07980">
    <property type="entry name" value="SusD_RagB"/>
    <property type="match status" value="1"/>
</dbReference>
<proteinExistence type="inferred from homology"/>
<protein>
    <submittedName>
        <fullName evidence="9">RagB/SusD family nutrient uptake outer membrane protein</fullName>
    </submittedName>
</protein>
<evidence type="ECO:0000256" key="6">
    <source>
        <dbReference type="SAM" id="SignalP"/>
    </source>
</evidence>
<evidence type="ECO:0000313" key="9">
    <source>
        <dbReference type="EMBL" id="NME70772.1"/>
    </source>
</evidence>
<evidence type="ECO:0000256" key="3">
    <source>
        <dbReference type="ARBA" id="ARBA00022729"/>
    </source>
</evidence>
<evidence type="ECO:0000259" key="7">
    <source>
        <dbReference type="Pfam" id="PF07980"/>
    </source>
</evidence>
<evidence type="ECO:0000256" key="2">
    <source>
        <dbReference type="ARBA" id="ARBA00006275"/>
    </source>
</evidence>
<dbReference type="Pfam" id="PF14322">
    <property type="entry name" value="SusD-like_3"/>
    <property type="match status" value="1"/>
</dbReference>
<dbReference type="InterPro" id="IPR011990">
    <property type="entry name" value="TPR-like_helical_dom_sf"/>
</dbReference>
<comment type="subcellular location">
    <subcellularLocation>
        <location evidence="1">Cell outer membrane</location>
    </subcellularLocation>
</comment>
<dbReference type="InterPro" id="IPR033985">
    <property type="entry name" value="SusD-like_N"/>
</dbReference>
<feature type="domain" description="SusD-like N-terminal" evidence="8">
    <location>
        <begin position="35"/>
        <end position="226"/>
    </location>
</feature>
<dbReference type="EMBL" id="JABANE010000074">
    <property type="protein sequence ID" value="NME70772.1"/>
    <property type="molecule type" value="Genomic_DNA"/>
</dbReference>
<keyword evidence="4" id="KW-0472">Membrane</keyword>
<feature type="domain" description="RagB/SusD" evidence="7">
    <location>
        <begin position="360"/>
        <end position="513"/>
    </location>
</feature>
<gene>
    <name evidence="9" type="ORF">HHU12_22555</name>
</gene>
<evidence type="ECO:0000256" key="4">
    <source>
        <dbReference type="ARBA" id="ARBA00023136"/>
    </source>
</evidence>
<reference evidence="9 10" key="1">
    <citation type="submission" date="2020-04" db="EMBL/GenBank/DDBJ databases">
        <title>Flammeovirga sp. SR4, a novel species isolated from seawater.</title>
        <authorList>
            <person name="Wang X."/>
        </authorList>
    </citation>
    <scope>NUCLEOTIDE SEQUENCE [LARGE SCALE GENOMIC DNA]</scope>
    <source>
        <strain evidence="9 10">ATCC 23126</strain>
    </source>
</reference>
<keyword evidence="3 6" id="KW-0732">Signal</keyword>
<accession>A0A7X9RXW6</accession>
<sequence length="514" mass="57538">MNNIKKILVAGALFCLGTSCDAILTETPEDRTTVNNFFQSSENLDHALTAAYRQLVDNAWHKGMGGARSRTIFAGADDFTTQPGGNKVDWYLGDVLSIGASDQNISGTGWKMPYDVILQSNFVIQGIDELIAKGENEMAVKAMGAEAYFLRAWAYFRLVRLYGDLPLVLNPSYSQENANLSRTPVKEIYVQILSDLDYALNHLPQGSLERARGTYWAAKALKADVHLTMAGWPLKASENYALALKEAKEVIDQGPFIFEDDFAGIFDYDRQDTNTEYIWQLKFCNEVKCPGAGLIAPYASQSNKPDQLGGFQDIFVEIAFYNKFPEGARKEFSFLSELVSKDGSTISWEEFTWKHPFLSKFYSGTVDKYAPYEDQVGTTAPLSDLDMPLYRITEMMLIYAEAQANGGGGDAGLALEYLNKVRRRGKGVNPNKADADDLMTFTAQDVLDERGWEFIGEQKRWFDLIRTETLAQALSDRDPSEVPLIGDPSNKNLYWHPLPAIDLELNPNLTQNPR</sequence>
<name>A0A7X9RXW6_9BACT</name>
<feature type="signal peptide" evidence="6">
    <location>
        <begin position="1"/>
        <end position="21"/>
    </location>
</feature>
<comment type="similarity">
    <text evidence="2">Belongs to the SusD family.</text>
</comment>
<dbReference type="Gene3D" id="1.25.40.390">
    <property type="match status" value="1"/>
</dbReference>
<evidence type="ECO:0000313" key="10">
    <source>
        <dbReference type="Proteomes" id="UP000576082"/>
    </source>
</evidence>
<organism evidence="9 10">
    <name type="scientific">Flammeovirga aprica JL-4</name>
    <dbReference type="NCBI Taxonomy" id="694437"/>
    <lineage>
        <taxon>Bacteria</taxon>
        <taxon>Pseudomonadati</taxon>
        <taxon>Bacteroidota</taxon>
        <taxon>Cytophagia</taxon>
        <taxon>Cytophagales</taxon>
        <taxon>Flammeovirgaceae</taxon>
        <taxon>Flammeovirga</taxon>
    </lineage>
</organism>
<dbReference type="GO" id="GO:0009279">
    <property type="term" value="C:cell outer membrane"/>
    <property type="evidence" value="ECO:0007669"/>
    <property type="project" value="UniProtKB-SubCell"/>
</dbReference>
<evidence type="ECO:0000256" key="5">
    <source>
        <dbReference type="ARBA" id="ARBA00023237"/>
    </source>
</evidence>
<dbReference type="RefSeq" id="WP_169659003.1">
    <property type="nucleotide sequence ID" value="NZ_JABANE010000074.1"/>
</dbReference>
<evidence type="ECO:0000259" key="8">
    <source>
        <dbReference type="Pfam" id="PF14322"/>
    </source>
</evidence>
<feature type="chain" id="PRO_5030679338" evidence="6">
    <location>
        <begin position="22"/>
        <end position="514"/>
    </location>
</feature>
<keyword evidence="5" id="KW-0998">Cell outer membrane</keyword>
<keyword evidence="10" id="KW-1185">Reference proteome</keyword>
<dbReference type="PROSITE" id="PS51257">
    <property type="entry name" value="PROKAR_LIPOPROTEIN"/>
    <property type="match status" value="1"/>
</dbReference>